<comment type="caution">
    <text evidence="6">The sequence shown here is derived from an EMBL/GenBank/DDBJ whole genome shotgun (WGS) entry which is preliminary data.</text>
</comment>
<dbReference type="GO" id="GO:0009403">
    <property type="term" value="P:toxin biosynthetic process"/>
    <property type="evidence" value="ECO:0007669"/>
    <property type="project" value="InterPro"/>
</dbReference>
<feature type="transmembrane region" description="Helical" evidence="5">
    <location>
        <begin position="12"/>
        <end position="30"/>
    </location>
</feature>
<evidence type="ECO:0000256" key="3">
    <source>
        <dbReference type="ARBA" id="ARBA00022989"/>
    </source>
</evidence>
<dbReference type="Proteomes" id="UP000886891">
    <property type="component" value="Unassembled WGS sequence"/>
</dbReference>
<protein>
    <submittedName>
        <fullName evidence="6">CvpA family protein</fullName>
    </submittedName>
</protein>
<comment type="subcellular location">
    <subcellularLocation>
        <location evidence="1">Membrane</location>
        <topology evidence="1">Multi-pass membrane protein</topology>
    </subcellularLocation>
</comment>
<accession>A0A9D1SYB7</accession>
<sequence>MNLAAFNFSYGLIVDAVIVLILVVFAIVGLKKGLVKSAYGLVCSIAVLALAVVLASPVTQMIVDNTDAETKLVEKIETGIAAELPNSYANIVYYDFNGDGEFTSDELAFQDDEGNYQSFSTIFNGSPYQTIKLHELIRPFIVSALAEQDAVYLSVAVSQAVANLIIMAIVFVGLLIVLRLAFALLYFILHKMVQNIYVVHFLDKLVGFVFGIAVGAVVVLCVVTVCQMLFPFSFFTEVKTVFEQSTIGSLIVENNFVYDYIVKYINLEKLAK</sequence>
<proteinExistence type="predicted"/>
<evidence type="ECO:0000256" key="2">
    <source>
        <dbReference type="ARBA" id="ARBA00022692"/>
    </source>
</evidence>
<feature type="transmembrane region" description="Helical" evidence="5">
    <location>
        <begin position="164"/>
        <end position="189"/>
    </location>
</feature>
<evidence type="ECO:0000256" key="5">
    <source>
        <dbReference type="SAM" id="Phobius"/>
    </source>
</evidence>
<organism evidence="6 7">
    <name type="scientific">Candidatus Stercoripulliclostridium merdipullorum</name>
    <dbReference type="NCBI Taxonomy" id="2840952"/>
    <lineage>
        <taxon>Bacteria</taxon>
        <taxon>Bacillati</taxon>
        <taxon>Bacillota</taxon>
        <taxon>Clostridia</taxon>
        <taxon>Eubacteriales</taxon>
        <taxon>Candidatus Stercoripulliclostridium</taxon>
    </lineage>
</organism>
<evidence type="ECO:0000256" key="1">
    <source>
        <dbReference type="ARBA" id="ARBA00004141"/>
    </source>
</evidence>
<evidence type="ECO:0000313" key="7">
    <source>
        <dbReference type="Proteomes" id="UP000886891"/>
    </source>
</evidence>
<dbReference type="GO" id="GO:0016020">
    <property type="term" value="C:membrane"/>
    <property type="evidence" value="ECO:0007669"/>
    <property type="project" value="UniProtKB-SubCell"/>
</dbReference>
<keyword evidence="2 5" id="KW-0812">Transmembrane</keyword>
<dbReference type="InterPro" id="IPR003825">
    <property type="entry name" value="Colicin-V_CvpA"/>
</dbReference>
<evidence type="ECO:0000256" key="4">
    <source>
        <dbReference type="ARBA" id="ARBA00023136"/>
    </source>
</evidence>
<name>A0A9D1SYB7_9FIRM</name>
<evidence type="ECO:0000313" key="6">
    <source>
        <dbReference type="EMBL" id="HIV00536.1"/>
    </source>
</evidence>
<keyword evidence="4 5" id="KW-0472">Membrane</keyword>
<dbReference type="AlphaFoldDB" id="A0A9D1SYB7"/>
<dbReference type="EMBL" id="DVOH01000039">
    <property type="protein sequence ID" value="HIV00536.1"/>
    <property type="molecule type" value="Genomic_DNA"/>
</dbReference>
<feature type="transmembrane region" description="Helical" evidence="5">
    <location>
        <begin position="37"/>
        <end position="56"/>
    </location>
</feature>
<reference evidence="6" key="1">
    <citation type="submission" date="2020-10" db="EMBL/GenBank/DDBJ databases">
        <authorList>
            <person name="Gilroy R."/>
        </authorList>
    </citation>
    <scope>NUCLEOTIDE SEQUENCE</scope>
    <source>
        <strain evidence="6">23406</strain>
    </source>
</reference>
<feature type="transmembrane region" description="Helical" evidence="5">
    <location>
        <begin position="201"/>
        <end position="230"/>
    </location>
</feature>
<dbReference type="Pfam" id="PF02674">
    <property type="entry name" value="Colicin_V"/>
    <property type="match status" value="2"/>
</dbReference>
<gene>
    <name evidence="6" type="ORF">IAB14_05430</name>
</gene>
<keyword evidence="3 5" id="KW-1133">Transmembrane helix</keyword>
<reference evidence="6" key="2">
    <citation type="journal article" date="2021" name="PeerJ">
        <title>Extensive microbial diversity within the chicken gut microbiome revealed by metagenomics and culture.</title>
        <authorList>
            <person name="Gilroy R."/>
            <person name="Ravi A."/>
            <person name="Getino M."/>
            <person name="Pursley I."/>
            <person name="Horton D.L."/>
            <person name="Alikhan N.F."/>
            <person name="Baker D."/>
            <person name="Gharbi K."/>
            <person name="Hall N."/>
            <person name="Watson M."/>
            <person name="Adriaenssens E.M."/>
            <person name="Foster-Nyarko E."/>
            <person name="Jarju S."/>
            <person name="Secka A."/>
            <person name="Antonio M."/>
            <person name="Oren A."/>
            <person name="Chaudhuri R.R."/>
            <person name="La Ragione R."/>
            <person name="Hildebrand F."/>
            <person name="Pallen M.J."/>
        </authorList>
    </citation>
    <scope>NUCLEOTIDE SEQUENCE</scope>
    <source>
        <strain evidence="6">23406</strain>
    </source>
</reference>